<gene>
    <name evidence="1" type="ORF">METZ01_LOCUS79597</name>
</gene>
<protein>
    <submittedName>
        <fullName evidence="1">Uncharacterized protein</fullName>
    </submittedName>
</protein>
<dbReference type="EMBL" id="UINC01006305">
    <property type="protein sequence ID" value="SVA26743.1"/>
    <property type="molecule type" value="Genomic_DNA"/>
</dbReference>
<name>A0A381UIZ9_9ZZZZ</name>
<accession>A0A381UIZ9</accession>
<organism evidence="1">
    <name type="scientific">marine metagenome</name>
    <dbReference type="NCBI Taxonomy" id="408172"/>
    <lineage>
        <taxon>unclassified sequences</taxon>
        <taxon>metagenomes</taxon>
        <taxon>ecological metagenomes</taxon>
    </lineage>
</organism>
<dbReference type="AlphaFoldDB" id="A0A381UIZ9"/>
<proteinExistence type="predicted"/>
<evidence type="ECO:0000313" key="1">
    <source>
        <dbReference type="EMBL" id="SVA26743.1"/>
    </source>
</evidence>
<reference evidence="1" key="1">
    <citation type="submission" date="2018-05" db="EMBL/GenBank/DDBJ databases">
        <authorList>
            <person name="Lanie J.A."/>
            <person name="Ng W.-L."/>
            <person name="Kazmierczak K.M."/>
            <person name="Andrzejewski T.M."/>
            <person name="Davidsen T.M."/>
            <person name="Wayne K.J."/>
            <person name="Tettelin H."/>
            <person name="Glass J.I."/>
            <person name="Rusch D."/>
            <person name="Podicherti R."/>
            <person name="Tsui H.-C.T."/>
            <person name="Winkler M.E."/>
        </authorList>
    </citation>
    <scope>NUCLEOTIDE SEQUENCE</scope>
</reference>
<sequence length="80" mass="9102">MQNRYSPVRIRPTPHRFCLGDGIGRHDGLKIRWPNVAVPVRVRPRAQNRNPVITGFLNIVCYVEPIGIEPTTSALRTLRS</sequence>
<feature type="non-terminal residue" evidence="1">
    <location>
        <position position="80"/>
    </location>
</feature>